<dbReference type="AlphaFoldDB" id="A0AAD9PFU5"/>
<sequence length="638" mass="71782">MSGPYVFDVVTCELMAVGLHGQSGRLVLSYVGQGPKRQLVHVPSQHLQMEVLTVMVMQKKLRLVNNLHVQLMAVGLHGQSGRLVLSYVGQGPKRELGHVPNQHLPMEVLAVMMMPKKLRRVNNLHVQLMAVGLHGQSGRLVLSYVGQGPKRELGHVPNQHLRMEVLTVMVMQKKLRRVNNLHVQLMAVGLHGQSGRLVLSYVGQGHKRELVHVPNQHLPMEVLAVMMMQKKLRRVNNLHVQLMAVGLHGQSGRLVLSYVGQGPKRELGHVPNQHLRMEVLAVMVMQKKLRRVNNLHVQLMAVGLHGHSGRLVLSYVGQGHKRELVHVPNQHLPMEVLAVMMMQKKLRRVNNLHVQLMAVGLHGQSGRLVLSYVGQGPKRELGHVPNQHLPMEVLAVMVMQKKLRRVNNLHVQLMAVGLHGHSGRLVLSYVGQGHKRELVHVPNQHLLMEVLAVMMMQKKLRRVNNLHVQGPKRELGHVPNQHLRIEVLAVMVMQKKLRRVNNLHVQLMAVGLHGQSGRLVLSYVEQGPKRELVHVPNQHLPMEVLAVMVMQKKLRRVNNLHVQLMAVGLHGQSGKLVLSYVGQGPKREIVHVPSQHLQMELLVIGVEPVLVFSVWLAKICLGCVVYDLLQSCPFVVWC</sequence>
<protein>
    <submittedName>
        <fullName evidence="1">Uncharacterized protein</fullName>
    </submittedName>
</protein>
<comment type="caution">
    <text evidence="1">The sequence shown here is derived from an EMBL/GenBank/DDBJ whole genome shotgun (WGS) entry which is preliminary data.</text>
</comment>
<evidence type="ECO:0000313" key="2">
    <source>
        <dbReference type="Proteomes" id="UP001209878"/>
    </source>
</evidence>
<evidence type="ECO:0000313" key="1">
    <source>
        <dbReference type="EMBL" id="KAK2193753.1"/>
    </source>
</evidence>
<dbReference type="EMBL" id="JAODUO010000007">
    <property type="protein sequence ID" value="KAK2193753.1"/>
    <property type="molecule type" value="Genomic_DNA"/>
</dbReference>
<keyword evidence="2" id="KW-1185">Reference proteome</keyword>
<dbReference type="Proteomes" id="UP001209878">
    <property type="component" value="Unassembled WGS sequence"/>
</dbReference>
<name>A0AAD9PFU5_RIDPI</name>
<gene>
    <name evidence="1" type="ORF">NP493_7g08013</name>
</gene>
<reference evidence="1" key="1">
    <citation type="journal article" date="2023" name="Mol. Biol. Evol.">
        <title>Third-Generation Sequencing Reveals the Adaptive Role of the Epigenome in Three Deep-Sea Polychaetes.</title>
        <authorList>
            <person name="Perez M."/>
            <person name="Aroh O."/>
            <person name="Sun Y."/>
            <person name="Lan Y."/>
            <person name="Juniper S.K."/>
            <person name="Young C.R."/>
            <person name="Angers B."/>
            <person name="Qian P.Y."/>
        </authorList>
    </citation>
    <scope>NUCLEOTIDE SEQUENCE</scope>
    <source>
        <strain evidence="1">R07B-5</strain>
    </source>
</reference>
<organism evidence="1 2">
    <name type="scientific">Ridgeia piscesae</name>
    <name type="common">Tubeworm</name>
    <dbReference type="NCBI Taxonomy" id="27915"/>
    <lineage>
        <taxon>Eukaryota</taxon>
        <taxon>Metazoa</taxon>
        <taxon>Spiralia</taxon>
        <taxon>Lophotrochozoa</taxon>
        <taxon>Annelida</taxon>
        <taxon>Polychaeta</taxon>
        <taxon>Sedentaria</taxon>
        <taxon>Canalipalpata</taxon>
        <taxon>Sabellida</taxon>
        <taxon>Siboglinidae</taxon>
        <taxon>Ridgeia</taxon>
    </lineage>
</organism>
<accession>A0AAD9PFU5</accession>
<proteinExistence type="predicted"/>